<evidence type="ECO:0000313" key="1">
    <source>
        <dbReference type="EMBL" id="AVK98657.1"/>
    </source>
</evidence>
<evidence type="ECO:0000313" key="2">
    <source>
        <dbReference type="Proteomes" id="UP000238825"/>
    </source>
</evidence>
<reference evidence="1 2" key="1">
    <citation type="submission" date="2017-03" db="EMBL/GenBank/DDBJ databases">
        <title>The whole genome sequencing and assembly of Lysinibacillus sphaericus DSM 28T strain.</title>
        <authorList>
            <person name="Lee Y.-J."/>
            <person name="Yi H."/>
            <person name="Bahn Y.-S."/>
            <person name="Kim J.F."/>
            <person name="Lee D.-W."/>
        </authorList>
    </citation>
    <scope>NUCLEOTIDE SEQUENCE [LARGE SCALE GENOMIC DNA]</scope>
    <source>
        <strain evidence="1 2">DSM 28</strain>
    </source>
</reference>
<protein>
    <recommendedName>
        <fullName evidence="3">Phage protein</fullName>
    </recommendedName>
</protein>
<organism evidence="1 2">
    <name type="scientific">Lysinibacillus sphaericus</name>
    <name type="common">Bacillus sphaericus</name>
    <dbReference type="NCBI Taxonomy" id="1421"/>
    <lineage>
        <taxon>Bacteria</taxon>
        <taxon>Bacillati</taxon>
        <taxon>Bacillota</taxon>
        <taxon>Bacilli</taxon>
        <taxon>Bacillales</taxon>
        <taxon>Bacillaceae</taxon>
        <taxon>Lysinibacillus</taxon>
    </lineage>
</organism>
<proteinExistence type="predicted"/>
<dbReference type="InterPro" id="IPR013324">
    <property type="entry name" value="RNA_pol_sigma_r3/r4-like"/>
</dbReference>
<dbReference type="AlphaFoldDB" id="A0A2S0K5K4"/>
<sequence>MLNVSKFAWLKDYRELEYEIAYLDLNLERTKTELKRWVQGDLAKVKLTSESQGSKVEDIIEQIEWELAHKMNNLFNIKKLVKSFEGLEHRILIGKYIDHKTLEQVAEELGYSAQYIYNKHAQIRRMVSFAENYTVKSSHNITLS</sequence>
<dbReference type="SUPFAM" id="SSF88659">
    <property type="entry name" value="Sigma3 and sigma4 domains of RNA polymerase sigma factors"/>
    <property type="match status" value="1"/>
</dbReference>
<name>A0A2S0K5K4_LYSSH</name>
<accession>A0A2S0K5K4</accession>
<dbReference type="Proteomes" id="UP000238825">
    <property type="component" value="Chromosome"/>
</dbReference>
<dbReference type="EMBL" id="CP019980">
    <property type="protein sequence ID" value="AVK98657.1"/>
    <property type="molecule type" value="Genomic_DNA"/>
</dbReference>
<evidence type="ECO:0008006" key="3">
    <source>
        <dbReference type="Google" id="ProtNLM"/>
    </source>
</evidence>
<gene>
    <name evidence="1" type="ORF">LS41612_21190</name>
</gene>